<dbReference type="AlphaFoldDB" id="A0AAW0AB62"/>
<evidence type="ECO:0000313" key="4">
    <source>
        <dbReference type="Proteomes" id="UP001362999"/>
    </source>
</evidence>
<dbReference type="EMBL" id="JAWWNJ010000076">
    <property type="protein sequence ID" value="KAK7006398.1"/>
    <property type="molecule type" value="Genomic_DNA"/>
</dbReference>
<reference evidence="3 4" key="1">
    <citation type="journal article" date="2024" name="J Genomics">
        <title>Draft genome sequencing and assembly of Favolaschia claudopus CIRM-BRFM 2984 isolated from oak limbs.</title>
        <authorList>
            <person name="Navarro D."/>
            <person name="Drula E."/>
            <person name="Chaduli D."/>
            <person name="Cazenave R."/>
            <person name="Ahrendt S."/>
            <person name="Wang J."/>
            <person name="Lipzen A."/>
            <person name="Daum C."/>
            <person name="Barry K."/>
            <person name="Grigoriev I.V."/>
            <person name="Favel A."/>
            <person name="Rosso M.N."/>
            <person name="Martin F."/>
        </authorList>
    </citation>
    <scope>NUCLEOTIDE SEQUENCE [LARGE SCALE GENOMIC DNA]</scope>
    <source>
        <strain evidence="3 4">CIRM-BRFM 2984</strain>
    </source>
</reference>
<feature type="region of interest" description="Disordered" evidence="1">
    <location>
        <begin position="364"/>
        <end position="389"/>
    </location>
</feature>
<dbReference type="InterPro" id="IPR046700">
    <property type="entry name" value="DUF6570"/>
</dbReference>
<comment type="caution">
    <text evidence="3">The sequence shown here is derived from an EMBL/GenBank/DDBJ whole genome shotgun (WGS) entry which is preliminary data.</text>
</comment>
<evidence type="ECO:0000313" key="3">
    <source>
        <dbReference type="EMBL" id="KAK7006398.1"/>
    </source>
</evidence>
<dbReference type="Pfam" id="PF20209">
    <property type="entry name" value="DUF6570"/>
    <property type="match status" value="2"/>
</dbReference>
<dbReference type="Proteomes" id="UP001362999">
    <property type="component" value="Unassembled WGS sequence"/>
</dbReference>
<feature type="non-terminal residue" evidence="3">
    <location>
        <position position="657"/>
    </location>
</feature>
<proteinExistence type="predicted"/>
<keyword evidence="4" id="KW-1185">Reference proteome</keyword>
<feature type="domain" description="DUF6570" evidence="2">
    <location>
        <begin position="537"/>
        <end position="584"/>
    </location>
</feature>
<gene>
    <name evidence="3" type="ORF">R3P38DRAFT_3602537</name>
</gene>
<name>A0AAW0AB62_9AGAR</name>
<organism evidence="3 4">
    <name type="scientific">Favolaschia claudopus</name>
    <dbReference type="NCBI Taxonomy" id="2862362"/>
    <lineage>
        <taxon>Eukaryota</taxon>
        <taxon>Fungi</taxon>
        <taxon>Dikarya</taxon>
        <taxon>Basidiomycota</taxon>
        <taxon>Agaricomycotina</taxon>
        <taxon>Agaricomycetes</taxon>
        <taxon>Agaricomycetidae</taxon>
        <taxon>Agaricales</taxon>
        <taxon>Marasmiineae</taxon>
        <taxon>Mycenaceae</taxon>
        <taxon>Favolaschia</taxon>
    </lineage>
</organism>
<evidence type="ECO:0000256" key="1">
    <source>
        <dbReference type="SAM" id="MobiDB-lite"/>
    </source>
</evidence>
<accession>A0AAW0AB62</accession>
<feature type="domain" description="DUF6570" evidence="2">
    <location>
        <begin position="492"/>
        <end position="535"/>
    </location>
</feature>
<sequence>MCLVNGHPAKTLYHSQPRSLISRHYARSIGLKVSSSLTTLFVAISIAASIRTSSASSMFTYDPLSVGITEDSFADIVLGNDWMAVCQAAARGGGVVFAPYTHEAQFNVVNGEYQCFLFSDDPMVSVFADYHLDDAGNTPSYTAFAFFDCVSFIVTACLQFVSVDIIPSLYDDEITPETLSPTPQGEPALRDEYELPALQVESVIKMSVHQTETLNESSALQAEPLNELFASPSKSVNDSAPELSSLNIGGPTVRHIADPYVSLSLEDKVAVVRFLAVTRNASIKVLQQCVPRHQNLSRRTADRQEKKAAELRRDFESHQCTNSCLILRSEAIQAGINGKRILSSTELQECSLVLNLYAKGKKRKHPVAEGQSQKKARTSSEGPSPETPVFPRILLQSEKDQIIHEFRESTNNEALKRYECSFCGKLELAIDVRMRPVEELDISVLNHAVQNLRESSRQPRIEVFRPSTLIDGRSYVLCHLCNLSVSHNKFQTLPLRSYANGLWIGDVPLELQGLTFLEEQCIARARATRCMYKIKLVCVILVASPETEVTQSMLQKSPLLVRRQKVKQALFWLIENNPLYGDLKKDSVVANLEEYPEYDCPLAVKDFLRTNSATNQGSSYTEQANAEIFDLTNPFELTATTLVDADNLESTYKQRKL</sequence>
<protein>
    <recommendedName>
        <fullName evidence="2">DUF6570 domain-containing protein</fullName>
    </recommendedName>
</protein>
<evidence type="ECO:0000259" key="2">
    <source>
        <dbReference type="Pfam" id="PF20209"/>
    </source>
</evidence>